<feature type="compositionally biased region" description="Basic and acidic residues" evidence="7">
    <location>
        <begin position="7"/>
        <end position="17"/>
    </location>
</feature>
<dbReference type="Proteomes" id="UP001187682">
    <property type="component" value="Unassembled WGS sequence"/>
</dbReference>
<evidence type="ECO:0000313" key="10">
    <source>
        <dbReference type="Proteomes" id="UP001187682"/>
    </source>
</evidence>
<keyword evidence="6" id="KW-0464">Manganese</keyword>
<comment type="cofactor">
    <cofactor evidence="1">
        <name>Mn(2+)</name>
        <dbReference type="ChEBI" id="CHEBI:29035"/>
    </cofactor>
</comment>
<comment type="cofactor">
    <cofactor evidence="2">
        <name>Mg(2+)</name>
        <dbReference type="ChEBI" id="CHEBI:18420"/>
    </cofactor>
</comment>
<feature type="compositionally biased region" description="Basic and acidic residues" evidence="7">
    <location>
        <begin position="281"/>
        <end position="313"/>
    </location>
</feature>
<dbReference type="Gene3D" id="3.90.79.10">
    <property type="entry name" value="Nucleoside Triphosphate Pyrophosphohydrolase"/>
    <property type="match status" value="1"/>
</dbReference>
<dbReference type="CDD" id="cd03426">
    <property type="entry name" value="NUDIX_CoAse_Nudt7"/>
    <property type="match status" value="1"/>
</dbReference>
<evidence type="ECO:0000256" key="3">
    <source>
        <dbReference type="ARBA" id="ARBA00022723"/>
    </source>
</evidence>
<dbReference type="InterPro" id="IPR000086">
    <property type="entry name" value="NUDIX_hydrolase_dom"/>
</dbReference>
<evidence type="ECO:0000256" key="6">
    <source>
        <dbReference type="ARBA" id="ARBA00023211"/>
    </source>
</evidence>
<dbReference type="Pfam" id="PF00293">
    <property type="entry name" value="NUDIX"/>
    <property type="match status" value="1"/>
</dbReference>
<dbReference type="SUPFAM" id="SSF55811">
    <property type="entry name" value="Nudix"/>
    <property type="match status" value="1"/>
</dbReference>
<dbReference type="EMBL" id="ONZQ02000004">
    <property type="protein sequence ID" value="SPO00885.1"/>
    <property type="molecule type" value="Genomic_DNA"/>
</dbReference>
<dbReference type="GO" id="GO:0015938">
    <property type="term" value="P:coenzyme A catabolic process"/>
    <property type="evidence" value="ECO:0007669"/>
    <property type="project" value="TreeGrafter"/>
</dbReference>
<comment type="caution">
    <text evidence="9">The sequence shown here is derived from an EMBL/GenBank/DDBJ whole genome shotgun (WGS) entry which is preliminary data.</text>
</comment>
<evidence type="ECO:0000259" key="8">
    <source>
        <dbReference type="PROSITE" id="PS51462"/>
    </source>
</evidence>
<keyword evidence="4" id="KW-0378">Hydrolase</keyword>
<keyword evidence="5" id="KW-0460">Magnesium</keyword>
<keyword evidence="3" id="KW-0479">Metal-binding</keyword>
<dbReference type="PANTHER" id="PTHR12992">
    <property type="entry name" value="NUDIX HYDROLASE"/>
    <property type="match status" value="1"/>
</dbReference>
<dbReference type="InterPro" id="IPR045121">
    <property type="entry name" value="CoAse"/>
</dbReference>
<evidence type="ECO:0000256" key="4">
    <source>
        <dbReference type="ARBA" id="ARBA00022801"/>
    </source>
</evidence>
<evidence type="ECO:0000256" key="5">
    <source>
        <dbReference type="ARBA" id="ARBA00022842"/>
    </source>
</evidence>
<reference evidence="9" key="1">
    <citation type="submission" date="2018-03" db="EMBL/GenBank/DDBJ databases">
        <authorList>
            <person name="Guldener U."/>
        </authorList>
    </citation>
    <scope>NUCLEOTIDE SEQUENCE</scope>
</reference>
<feature type="region of interest" description="Disordered" evidence="7">
    <location>
        <begin position="279"/>
        <end position="313"/>
    </location>
</feature>
<proteinExistence type="predicted"/>
<dbReference type="InterPro" id="IPR015797">
    <property type="entry name" value="NUDIX_hydrolase-like_dom_sf"/>
</dbReference>
<dbReference type="PANTHER" id="PTHR12992:SF24">
    <property type="entry name" value="PEROXISOMAL COENZYME A DIPHOSPHATASE NUDT7"/>
    <property type="match status" value="1"/>
</dbReference>
<feature type="region of interest" description="Disordered" evidence="7">
    <location>
        <begin position="1"/>
        <end position="22"/>
    </location>
</feature>
<dbReference type="PROSITE" id="PS51462">
    <property type="entry name" value="NUDIX"/>
    <property type="match status" value="1"/>
</dbReference>
<evidence type="ECO:0000256" key="1">
    <source>
        <dbReference type="ARBA" id="ARBA00001936"/>
    </source>
</evidence>
<evidence type="ECO:0000256" key="2">
    <source>
        <dbReference type="ARBA" id="ARBA00001946"/>
    </source>
</evidence>
<dbReference type="GO" id="GO:0010945">
    <property type="term" value="F:coenzyme A diphosphatase activity"/>
    <property type="evidence" value="ECO:0007669"/>
    <property type="project" value="InterPro"/>
</dbReference>
<evidence type="ECO:0000313" key="9">
    <source>
        <dbReference type="EMBL" id="SPO00885.1"/>
    </source>
</evidence>
<protein>
    <submittedName>
        <fullName evidence="9">Related to coenzyme A diphosphatase</fullName>
    </submittedName>
</protein>
<dbReference type="GO" id="GO:0046872">
    <property type="term" value="F:metal ion binding"/>
    <property type="evidence" value="ECO:0007669"/>
    <property type="project" value="UniProtKB-KW"/>
</dbReference>
<organism evidence="9 10">
    <name type="scientific">Cephalotrichum gorgonifer</name>
    <dbReference type="NCBI Taxonomy" id="2041049"/>
    <lineage>
        <taxon>Eukaryota</taxon>
        <taxon>Fungi</taxon>
        <taxon>Dikarya</taxon>
        <taxon>Ascomycota</taxon>
        <taxon>Pezizomycotina</taxon>
        <taxon>Sordariomycetes</taxon>
        <taxon>Hypocreomycetidae</taxon>
        <taxon>Microascales</taxon>
        <taxon>Microascaceae</taxon>
        <taxon>Cephalotrichum</taxon>
    </lineage>
</organism>
<accession>A0AAE8SUG2</accession>
<evidence type="ECO:0000256" key="7">
    <source>
        <dbReference type="SAM" id="MobiDB-lite"/>
    </source>
</evidence>
<feature type="domain" description="Nudix hydrolase" evidence="8">
    <location>
        <begin position="90"/>
        <end position="251"/>
    </location>
</feature>
<dbReference type="AlphaFoldDB" id="A0AAE8SUG2"/>
<name>A0AAE8SUG2_9PEZI</name>
<gene>
    <name evidence="9" type="ORF">DNG_03633</name>
</gene>
<keyword evidence="10" id="KW-1185">Reference proteome</keyword>
<sequence>MTAETEPAPRPDTDSDHPSLSAVPAPLLTEAEVQSLTAIIHDVSGSSPAETNHWELETMAPLNVVSAAAIARLRAYTPPPFPLWDRLPVSRRAAVLLLLYADRQGDLRVVLTMRAANMRTFSGHAAFPGGKAESAAETPYQIARREAWEEIGLPIDDEKIPHPFKIEFLCHLPHNLARTSLAVRPCVALLHTPPPPGPADPAAADRQPSVGSMIPRLDPREVAAVFSGPFANFLAAADAGHDRSALPPGHWYDGRWITFQNHPWRVHNFYVPVNNQRVARPRPEERRGEEGELADRLEEKEKEGEGRGGDGVEAGRYKVWGMTAKILVDAAVVAYGRRPEFEHNERAGDEEIIIAAEADGEFFDKAKAAGAGANTGEPAKM</sequence>